<reference evidence="3" key="1">
    <citation type="submission" date="2014-11" db="EMBL/GenBank/DDBJ databases">
        <authorList>
            <person name="Geib S."/>
        </authorList>
    </citation>
    <scope>NUCLEOTIDE SEQUENCE</scope>
</reference>
<feature type="region of interest" description="Disordered" evidence="1">
    <location>
        <begin position="125"/>
        <end position="187"/>
    </location>
</feature>
<feature type="region of interest" description="Disordered" evidence="1">
    <location>
        <begin position="462"/>
        <end position="486"/>
    </location>
</feature>
<feature type="compositionally biased region" description="Basic and acidic residues" evidence="1">
    <location>
        <begin position="125"/>
        <end position="137"/>
    </location>
</feature>
<organism evidence="3">
    <name type="scientific">Zeugodacus cucurbitae</name>
    <name type="common">Melon fruit fly</name>
    <name type="synonym">Bactrocera cucurbitae</name>
    <dbReference type="NCBI Taxonomy" id="28588"/>
    <lineage>
        <taxon>Eukaryota</taxon>
        <taxon>Metazoa</taxon>
        <taxon>Ecdysozoa</taxon>
        <taxon>Arthropoda</taxon>
        <taxon>Hexapoda</taxon>
        <taxon>Insecta</taxon>
        <taxon>Pterygota</taxon>
        <taxon>Neoptera</taxon>
        <taxon>Endopterygota</taxon>
        <taxon>Diptera</taxon>
        <taxon>Brachycera</taxon>
        <taxon>Muscomorpha</taxon>
        <taxon>Tephritoidea</taxon>
        <taxon>Tephritidae</taxon>
        <taxon>Zeugodacus</taxon>
        <taxon>Zeugodacus</taxon>
    </lineage>
</organism>
<feature type="compositionally biased region" description="Basic and acidic residues" evidence="1">
    <location>
        <begin position="169"/>
        <end position="185"/>
    </location>
</feature>
<evidence type="ECO:0000313" key="3">
    <source>
        <dbReference type="EMBL" id="JAD05415.1"/>
    </source>
</evidence>
<feature type="compositionally biased region" description="Polar residues" evidence="1">
    <location>
        <begin position="219"/>
        <end position="232"/>
    </location>
</feature>
<dbReference type="EMBL" id="GBXI01008877">
    <property type="protein sequence ID" value="JAD05415.1"/>
    <property type="molecule type" value="Transcribed_RNA"/>
</dbReference>
<feature type="domain" description="DUF4780" evidence="2">
    <location>
        <begin position="284"/>
        <end position="451"/>
    </location>
</feature>
<dbReference type="Pfam" id="PF16012">
    <property type="entry name" value="DUF4780"/>
    <property type="match status" value="1"/>
</dbReference>
<evidence type="ECO:0000256" key="1">
    <source>
        <dbReference type="SAM" id="MobiDB-lite"/>
    </source>
</evidence>
<feature type="region of interest" description="Disordered" evidence="1">
    <location>
        <begin position="212"/>
        <end position="245"/>
    </location>
</feature>
<dbReference type="InterPro" id="IPR031961">
    <property type="entry name" value="DUF4780"/>
</dbReference>
<feature type="region of interest" description="Disordered" evidence="1">
    <location>
        <begin position="1"/>
        <end position="94"/>
    </location>
</feature>
<feature type="compositionally biased region" description="Low complexity" evidence="1">
    <location>
        <begin position="14"/>
        <end position="26"/>
    </location>
</feature>
<dbReference type="AlphaFoldDB" id="A0A0A1X3U0"/>
<sequence>MSYNENKNTEKNSETMSNNNNDNNNNSVMPSTIGDTIDSSITDKSVEDVSMQNDGNGANTTISSEVSKMNRNRRDRHNPLPTASRPDSLSDRRRVGMSGATVKWYLRHLLEGKSAKDARELAINRTRESSASERQQDLKSALVSEQTSSVIAVAARDGGCGSTSQDKTSQAEKRRSGEITSHELPGKMQKQCLLQQSTQSVGVQKYVPELTQVGDDQLHQNPTRRNYVSKPTQAGGEQLHPQSTQLKSAENSVPKTTHVGEEQLHQQSMHLKNRENSVPKPTQAGIRIAVVPLNYPAEAMRWEKLTALQNRIIREVAKGWRHPLSFYGVYFKAGLLLIDCRDEETATWLTEVAPKLEGWKSPTLCTKRGEEIPQIHYMSVYLPRSADNGVDFALKLLKAQNEVIKTSAWRIINSGIEDTALKLNIGIDDESYKYIRKQRYRLNYRFSAISMRTWKSKAAEEKEEASEPITNYTDHHDSPSYQHRTL</sequence>
<proteinExistence type="predicted"/>
<protein>
    <recommendedName>
        <fullName evidence="2">DUF4780 domain-containing protein</fullName>
    </recommendedName>
</protein>
<feature type="compositionally biased region" description="Polar residues" evidence="1">
    <location>
        <begin position="50"/>
        <end position="69"/>
    </location>
</feature>
<gene>
    <name evidence="3" type="ORF">g.1134</name>
</gene>
<name>A0A0A1X3U0_ZEUCU</name>
<reference evidence="3" key="2">
    <citation type="journal article" date="2015" name="Gigascience">
        <title>Reconstructing a comprehensive transcriptome assembly of a white-pupal translocated strain of the pest fruit fly Bactrocera cucurbitae.</title>
        <authorList>
            <person name="Sim S.B."/>
            <person name="Calla B."/>
            <person name="Hall B."/>
            <person name="DeRego T."/>
            <person name="Geib S.M."/>
        </authorList>
    </citation>
    <scope>NUCLEOTIDE SEQUENCE</scope>
</reference>
<evidence type="ECO:0000259" key="2">
    <source>
        <dbReference type="Pfam" id="PF16012"/>
    </source>
</evidence>
<accession>A0A0A1X3U0</accession>
<feature type="compositionally biased region" description="Polar residues" evidence="1">
    <location>
        <begin position="27"/>
        <end position="43"/>
    </location>
</feature>